<sequence>MLATNQEPSQADLFRSEAEAFLAANPDIVKVELLLPRFCGPLMGKWLPADSLKKLADGGVRMPLSTAALDIWGDDVPAVGIALEKGDPDGICIPVPGSLKRVPWASEPTAQVLVTMAEIDSGETCGFDTRGVLSRMVDRFAELKLTPVVATELEFYLIDRNTTAAGHPQGPVIPGQTDRLSDSQVYNMDVIASFEPVLAEIYAACKEQGIPAETTISEFGPGQFEMNLLHVPSALEAADHCMLFKRVVRHVSRKHGFDATFMAKPYAQTTGNGFHVHMSVLDEKGDNIFDGGEAGRANETLQHAVSGMLDTMRDMQVLFAPHANSYRRFQPESYAPTTPCWGYDHRAVAIRVPSSSGPAARFEHRVAGADANPYLVIAALLAGVMQGFESQSNPGEHIETLEQVDAKEPLSPIWQEAIKRFGGSKLAEEMFGHDFHNCYTKSREAEEAIVSATITDFEYRSYLRTV</sequence>
<evidence type="ECO:0000256" key="1">
    <source>
        <dbReference type="ARBA" id="ARBA00001946"/>
    </source>
</evidence>
<name>A0A285NGF8_9HYPH</name>
<organism evidence="7 8">
    <name type="scientific">Cohaesibacter gelatinilyticus</name>
    <dbReference type="NCBI Taxonomy" id="372072"/>
    <lineage>
        <taxon>Bacteria</taxon>
        <taxon>Pseudomonadati</taxon>
        <taxon>Pseudomonadota</taxon>
        <taxon>Alphaproteobacteria</taxon>
        <taxon>Hyphomicrobiales</taxon>
        <taxon>Cohaesibacteraceae</taxon>
    </lineage>
</organism>
<dbReference type="GO" id="GO:0006542">
    <property type="term" value="P:glutamine biosynthetic process"/>
    <property type="evidence" value="ECO:0007669"/>
    <property type="project" value="InterPro"/>
</dbReference>
<dbReference type="AlphaFoldDB" id="A0A285NGF8"/>
<keyword evidence="8" id="KW-1185">Reference proteome</keyword>
<evidence type="ECO:0000313" key="7">
    <source>
        <dbReference type="EMBL" id="SNZ06731.1"/>
    </source>
</evidence>
<dbReference type="GO" id="GO:0006598">
    <property type="term" value="P:polyamine catabolic process"/>
    <property type="evidence" value="ECO:0007669"/>
    <property type="project" value="TreeGrafter"/>
</dbReference>
<evidence type="ECO:0000256" key="3">
    <source>
        <dbReference type="ARBA" id="ARBA00022842"/>
    </source>
</evidence>
<dbReference type="SUPFAM" id="SSF54368">
    <property type="entry name" value="Glutamine synthetase, N-terminal domain"/>
    <property type="match status" value="1"/>
</dbReference>
<comment type="cofactor">
    <cofactor evidence="1">
        <name>Mg(2+)</name>
        <dbReference type="ChEBI" id="CHEBI:18420"/>
    </cofactor>
</comment>
<comment type="similarity">
    <text evidence="4 5">Belongs to the glutamine synthetase family.</text>
</comment>
<dbReference type="InterPro" id="IPR036651">
    <property type="entry name" value="Gln_synt_N_sf"/>
</dbReference>
<reference evidence="7 8" key="1">
    <citation type="submission" date="2017-09" db="EMBL/GenBank/DDBJ databases">
        <authorList>
            <person name="Ehlers B."/>
            <person name="Leendertz F.H."/>
        </authorList>
    </citation>
    <scope>NUCLEOTIDE SEQUENCE [LARGE SCALE GENOMIC DNA]</scope>
    <source>
        <strain evidence="7 8">DSM 18289</strain>
    </source>
</reference>
<dbReference type="Gene3D" id="3.30.590.10">
    <property type="entry name" value="Glutamine synthetase/guanido kinase, catalytic domain"/>
    <property type="match status" value="1"/>
</dbReference>
<dbReference type="OrthoDB" id="9807095at2"/>
<dbReference type="GO" id="GO:0004356">
    <property type="term" value="F:glutamine synthetase activity"/>
    <property type="evidence" value="ECO:0007669"/>
    <property type="project" value="InterPro"/>
</dbReference>
<dbReference type="InterPro" id="IPR008146">
    <property type="entry name" value="Gln_synth_cat_dom"/>
</dbReference>
<dbReference type="SUPFAM" id="SSF55931">
    <property type="entry name" value="Glutamine synthetase/guanido kinase"/>
    <property type="match status" value="1"/>
</dbReference>
<dbReference type="PROSITE" id="PS51987">
    <property type="entry name" value="GS_CATALYTIC"/>
    <property type="match status" value="1"/>
</dbReference>
<keyword evidence="3" id="KW-0460">Magnesium</keyword>
<evidence type="ECO:0000313" key="8">
    <source>
        <dbReference type="Proteomes" id="UP000219439"/>
    </source>
</evidence>
<evidence type="ECO:0000259" key="6">
    <source>
        <dbReference type="PROSITE" id="PS51987"/>
    </source>
</evidence>
<protein>
    <submittedName>
        <fullName evidence="7">Glutamate--putrescine ligase</fullName>
    </submittedName>
</protein>
<keyword evidence="2 7" id="KW-0436">Ligase</keyword>
<dbReference type="SMART" id="SM01230">
    <property type="entry name" value="Gln-synt_C"/>
    <property type="match status" value="1"/>
</dbReference>
<gene>
    <name evidence="7" type="ORF">SAMN06265368_0519</name>
</gene>
<dbReference type="PANTHER" id="PTHR43785">
    <property type="entry name" value="GAMMA-GLUTAMYLPUTRESCINE SYNTHETASE"/>
    <property type="match status" value="1"/>
</dbReference>
<dbReference type="PANTHER" id="PTHR43785:SF12">
    <property type="entry name" value="TYPE-1 GLUTAMINE SYNTHETASE 2"/>
    <property type="match status" value="1"/>
</dbReference>
<accession>A0A285NGF8</accession>
<evidence type="ECO:0000256" key="2">
    <source>
        <dbReference type="ARBA" id="ARBA00022598"/>
    </source>
</evidence>
<dbReference type="InterPro" id="IPR027303">
    <property type="entry name" value="Gln_synth_gly_rich_site"/>
</dbReference>
<proteinExistence type="inferred from homology"/>
<evidence type="ECO:0000256" key="5">
    <source>
        <dbReference type="RuleBase" id="RU000384"/>
    </source>
</evidence>
<dbReference type="PROSITE" id="PS00181">
    <property type="entry name" value="GLNA_ATP"/>
    <property type="match status" value="1"/>
</dbReference>
<dbReference type="Pfam" id="PF00120">
    <property type="entry name" value="Gln-synt_C"/>
    <property type="match status" value="1"/>
</dbReference>
<dbReference type="EMBL" id="OBEL01000001">
    <property type="protein sequence ID" value="SNZ06731.1"/>
    <property type="molecule type" value="Genomic_DNA"/>
</dbReference>
<dbReference type="InterPro" id="IPR014746">
    <property type="entry name" value="Gln_synth/guanido_kin_cat_dom"/>
</dbReference>
<feature type="domain" description="GS catalytic" evidence="6">
    <location>
        <begin position="129"/>
        <end position="466"/>
    </location>
</feature>
<dbReference type="RefSeq" id="WP_097151836.1">
    <property type="nucleotide sequence ID" value="NZ_OBEL01000001.1"/>
</dbReference>
<evidence type="ECO:0000256" key="4">
    <source>
        <dbReference type="PROSITE-ProRule" id="PRU01331"/>
    </source>
</evidence>
<dbReference type="Proteomes" id="UP000219439">
    <property type="component" value="Unassembled WGS sequence"/>
</dbReference>